<evidence type="ECO:0000256" key="2">
    <source>
        <dbReference type="ARBA" id="ARBA00022723"/>
    </source>
</evidence>
<dbReference type="GO" id="GO:0031418">
    <property type="term" value="F:L-ascorbic acid binding"/>
    <property type="evidence" value="ECO:0007669"/>
    <property type="project" value="UniProtKB-KW"/>
</dbReference>
<dbReference type="Pfam" id="PF25238">
    <property type="entry name" value="OGFOD2-like"/>
    <property type="match status" value="1"/>
</dbReference>
<reference evidence="9 10" key="1">
    <citation type="submission" date="2015-12" db="EMBL/GenBank/DDBJ databases">
        <title>Dictyostelia acquired genes for synthesis and detection of signals that induce cell-type specialization by lateral gene transfer from prokaryotes.</title>
        <authorList>
            <person name="Gloeckner G."/>
            <person name="Schaap P."/>
        </authorList>
    </citation>
    <scope>NUCLEOTIDE SEQUENCE [LARGE SCALE GENOMIC DNA]</scope>
    <source>
        <strain evidence="9 10">TK</strain>
    </source>
</reference>
<evidence type="ECO:0000313" key="9">
    <source>
        <dbReference type="EMBL" id="KYQ99938.1"/>
    </source>
</evidence>
<dbReference type="PROSITE" id="PS51471">
    <property type="entry name" value="FE2OG_OXY"/>
    <property type="match status" value="1"/>
</dbReference>
<feature type="compositionally biased region" description="Acidic residues" evidence="7">
    <location>
        <begin position="88"/>
        <end position="99"/>
    </location>
</feature>
<dbReference type="OMA" id="GFHYDES"/>
<feature type="region of interest" description="Disordered" evidence="7">
    <location>
        <begin position="66"/>
        <end position="138"/>
    </location>
</feature>
<accession>A0A152A164</accession>
<dbReference type="InParanoid" id="A0A152A164"/>
<evidence type="ECO:0000259" key="8">
    <source>
        <dbReference type="PROSITE" id="PS51471"/>
    </source>
</evidence>
<keyword evidence="10" id="KW-1185">Reference proteome</keyword>
<evidence type="ECO:0000256" key="7">
    <source>
        <dbReference type="SAM" id="MobiDB-lite"/>
    </source>
</evidence>
<proteinExistence type="predicted"/>
<comment type="caution">
    <text evidence="9">The sequence shown here is derived from an EMBL/GenBank/DDBJ whole genome shotgun (WGS) entry which is preliminary data.</text>
</comment>
<dbReference type="InterPro" id="IPR005123">
    <property type="entry name" value="Oxoglu/Fe-dep_dioxygenase_dom"/>
</dbReference>
<keyword evidence="3" id="KW-0847">Vitamin C</keyword>
<feature type="compositionally biased region" description="Basic and acidic residues" evidence="7">
    <location>
        <begin position="127"/>
        <end position="138"/>
    </location>
</feature>
<dbReference type="EMBL" id="LODT01000020">
    <property type="protein sequence ID" value="KYQ99938.1"/>
    <property type="molecule type" value="Genomic_DNA"/>
</dbReference>
<sequence length="386" mass="44688">MAEVIKFTSLGYGDLRLAKQYCSRPILENLFQTEGGIIIVDQNGEEIIPDNESYTLIPSNTYTVVSEKDLESDSEEDENHHNNRNTDYLDDYDDEDDSNQYEIDQDHSQHVHNHNHDSSSSSPCCGGDHDHSEHIKENNQFDQVGFQKLLKMREERIKMIKENYTPKHPEIFKLKEEFFEDKFINAVREYKKDKNNQHLLNVLNKMSETGLYSFKIFNMDFCSKLLEEIENFRDSGLPTARVNSMNNYGLVLDEIGFTSFFQELREGYLSLFTALLYPNHYGDRLDSHHAFIVQYAMEKEVDLGFHYDESNVTLNLCLGKQFTGGSLYFKGILNEPKTHNELLEVQHSVGTALFHIGVHRHGVNSLTSGERTNLILWLRYTSGISE</sequence>
<feature type="domain" description="Fe2OG dioxygenase" evidence="8">
    <location>
        <begin position="286"/>
        <end position="380"/>
    </location>
</feature>
<protein>
    <submittedName>
        <fullName evidence="9">Putative prolyl 4-hydroxylase alpha subunit</fullName>
    </submittedName>
</protein>
<dbReference type="OrthoDB" id="16668at2759"/>
<evidence type="ECO:0000256" key="1">
    <source>
        <dbReference type="ARBA" id="ARBA00001961"/>
    </source>
</evidence>
<dbReference type="InterPro" id="IPR006620">
    <property type="entry name" value="Pro_4_hyd_alph"/>
</dbReference>
<organism evidence="9 10">
    <name type="scientific">Tieghemostelium lacteum</name>
    <name type="common">Slime mold</name>
    <name type="synonym">Dictyostelium lacteum</name>
    <dbReference type="NCBI Taxonomy" id="361077"/>
    <lineage>
        <taxon>Eukaryota</taxon>
        <taxon>Amoebozoa</taxon>
        <taxon>Evosea</taxon>
        <taxon>Eumycetozoa</taxon>
        <taxon>Dictyostelia</taxon>
        <taxon>Dictyosteliales</taxon>
        <taxon>Raperosteliaceae</taxon>
        <taxon>Tieghemostelium</taxon>
    </lineage>
</organism>
<evidence type="ECO:0000313" key="10">
    <source>
        <dbReference type="Proteomes" id="UP000076078"/>
    </source>
</evidence>
<comment type="cofactor">
    <cofactor evidence="1">
        <name>L-ascorbate</name>
        <dbReference type="ChEBI" id="CHEBI:38290"/>
    </cofactor>
</comment>
<dbReference type="Proteomes" id="UP000076078">
    <property type="component" value="Unassembled WGS sequence"/>
</dbReference>
<dbReference type="STRING" id="361077.A0A152A164"/>
<name>A0A152A164_TIELA</name>
<dbReference type="GO" id="GO:0005506">
    <property type="term" value="F:iron ion binding"/>
    <property type="evidence" value="ECO:0007669"/>
    <property type="project" value="InterPro"/>
</dbReference>
<dbReference type="GO" id="GO:0016705">
    <property type="term" value="F:oxidoreductase activity, acting on paired donors, with incorporation or reduction of molecular oxygen"/>
    <property type="evidence" value="ECO:0007669"/>
    <property type="project" value="InterPro"/>
</dbReference>
<keyword evidence="2" id="KW-0479">Metal-binding</keyword>
<feature type="compositionally biased region" description="Basic and acidic residues" evidence="7">
    <location>
        <begin position="104"/>
        <end position="117"/>
    </location>
</feature>
<dbReference type="GO" id="GO:0051213">
    <property type="term" value="F:dioxygenase activity"/>
    <property type="evidence" value="ECO:0007669"/>
    <property type="project" value="UniProtKB-KW"/>
</dbReference>
<keyword evidence="4" id="KW-0223">Dioxygenase</keyword>
<gene>
    <name evidence="9" type="ORF">DLAC_03904</name>
</gene>
<dbReference type="FunCoup" id="A0A152A164">
    <property type="interactions" value="1"/>
</dbReference>
<evidence type="ECO:0000256" key="5">
    <source>
        <dbReference type="ARBA" id="ARBA00023002"/>
    </source>
</evidence>
<keyword evidence="6" id="KW-0408">Iron</keyword>
<evidence type="ECO:0000256" key="6">
    <source>
        <dbReference type="ARBA" id="ARBA00023004"/>
    </source>
</evidence>
<dbReference type="SMART" id="SM00702">
    <property type="entry name" value="P4Hc"/>
    <property type="match status" value="1"/>
</dbReference>
<dbReference type="AlphaFoldDB" id="A0A152A164"/>
<evidence type="ECO:0000256" key="3">
    <source>
        <dbReference type="ARBA" id="ARBA00022896"/>
    </source>
</evidence>
<keyword evidence="5" id="KW-0560">Oxidoreductase</keyword>
<dbReference type="PANTHER" id="PTHR24014">
    <property type="entry name" value="2-OXOGLUTARATE AND IRON-DEPENDENT OXYGENASE DOMAIN-CONTAINING PROTEIN 2"/>
    <property type="match status" value="1"/>
</dbReference>
<evidence type="ECO:0000256" key="4">
    <source>
        <dbReference type="ARBA" id="ARBA00022964"/>
    </source>
</evidence>
<dbReference type="PANTHER" id="PTHR24014:SF4">
    <property type="entry name" value="2-OXOGLUTARATE AND IRON-DEPENDENT OXYGENASE DOMAIN-CONTAINING PROTEIN 2"/>
    <property type="match status" value="1"/>
</dbReference>